<gene>
    <name evidence="1" type="ORF">BGZ65_003573</name>
</gene>
<accession>A0A9P6M971</accession>
<dbReference type="AlphaFoldDB" id="A0A9P6M971"/>
<protein>
    <recommendedName>
        <fullName evidence="3">F-box domain-containing protein</fullName>
    </recommendedName>
</protein>
<dbReference type="OrthoDB" id="2432222at2759"/>
<dbReference type="SUPFAM" id="SSF52047">
    <property type="entry name" value="RNI-like"/>
    <property type="match status" value="1"/>
</dbReference>
<dbReference type="InterPro" id="IPR032675">
    <property type="entry name" value="LRR_dom_sf"/>
</dbReference>
<dbReference type="Gene3D" id="3.80.10.10">
    <property type="entry name" value="Ribonuclease Inhibitor"/>
    <property type="match status" value="1"/>
</dbReference>
<reference evidence="1" key="1">
    <citation type="journal article" date="2020" name="Fungal Divers.">
        <title>Resolving the Mortierellaceae phylogeny through synthesis of multi-gene phylogenetics and phylogenomics.</title>
        <authorList>
            <person name="Vandepol N."/>
            <person name="Liber J."/>
            <person name="Desiro A."/>
            <person name="Na H."/>
            <person name="Kennedy M."/>
            <person name="Barry K."/>
            <person name="Grigoriev I.V."/>
            <person name="Miller A.N."/>
            <person name="O'Donnell K."/>
            <person name="Stajich J.E."/>
            <person name="Bonito G."/>
        </authorList>
    </citation>
    <scope>NUCLEOTIDE SEQUENCE</scope>
    <source>
        <strain evidence="1">MES-2147</strain>
    </source>
</reference>
<dbReference type="SUPFAM" id="SSF81383">
    <property type="entry name" value="F-box domain"/>
    <property type="match status" value="1"/>
</dbReference>
<evidence type="ECO:0000313" key="1">
    <source>
        <dbReference type="EMBL" id="KAF9981789.1"/>
    </source>
</evidence>
<proteinExistence type="predicted"/>
<dbReference type="EMBL" id="JAAAHW010003659">
    <property type="protein sequence ID" value="KAF9981789.1"/>
    <property type="molecule type" value="Genomic_DNA"/>
</dbReference>
<dbReference type="InterPro" id="IPR036047">
    <property type="entry name" value="F-box-like_dom_sf"/>
</dbReference>
<keyword evidence="2" id="KW-1185">Reference proteome</keyword>
<name>A0A9P6M971_9FUNG</name>
<evidence type="ECO:0000313" key="2">
    <source>
        <dbReference type="Proteomes" id="UP000749646"/>
    </source>
</evidence>
<sequence length="472" mass="54371">MPSTHPLELPEIVLSVALFVPQNSLPACALVSKAWHQIFNPFIWRVVKLDSKRPYPPKAIQNHCELVKALVIRRVPTLGHTTLRYPKLVSLEARCSLNGPDIMKFVDYHPFITHLSLWSFWPKSQPCLWDKLLGLRNLKALALSCLVVGEEDADKFWKLCTDIERLDIRHLRITGRGTLSSREFRHIKELTLGLFDGVTVPLCIEFMQKCPGLTSFEWTANREVDKHFIPKLTRLIAARTWPDLHRMFVGTFEITDSDLSMIIGSMQRITAFHHYSSESFGQKSMEQLQPHFSNLRVLDIRPKDDTINAIGQEVLSSCPLLERLTAPRVDGTAVADGKPWVCSRLKALEISFCFDPSTIQRIQPLVLDQLSKLTRLQELNMWGLKGPHFPIESRFQGSIDLRLENGLEKLSTLRALRIITFKGTEQRMGEREIDWILEYWTNLECVYGTLNEWELQIDKRLKERLQMHGIST</sequence>
<comment type="caution">
    <text evidence="1">The sequence shown here is derived from an EMBL/GenBank/DDBJ whole genome shotgun (WGS) entry which is preliminary data.</text>
</comment>
<dbReference type="Proteomes" id="UP000749646">
    <property type="component" value="Unassembled WGS sequence"/>
</dbReference>
<organism evidence="1 2">
    <name type="scientific">Modicella reniformis</name>
    <dbReference type="NCBI Taxonomy" id="1440133"/>
    <lineage>
        <taxon>Eukaryota</taxon>
        <taxon>Fungi</taxon>
        <taxon>Fungi incertae sedis</taxon>
        <taxon>Mucoromycota</taxon>
        <taxon>Mortierellomycotina</taxon>
        <taxon>Mortierellomycetes</taxon>
        <taxon>Mortierellales</taxon>
        <taxon>Mortierellaceae</taxon>
        <taxon>Modicella</taxon>
    </lineage>
</organism>
<dbReference type="CDD" id="cd09917">
    <property type="entry name" value="F-box_SF"/>
    <property type="match status" value="1"/>
</dbReference>
<evidence type="ECO:0008006" key="3">
    <source>
        <dbReference type="Google" id="ProtNLM"/>
    </source>
</evidence>